<dbReference type="Proteomes" id="UP000753961">
    <property type="component" value="Unassembled WGS sequence"/>
</dbReference>
<comment type="caution">
    <text evidence="1">The sequence shown here is derived from an EMBL/GenBank/DDBJ whole genome shotgun (WGS) entry which is preliminary data.</text>
</comment>
<protein>
    <submittedName>
        <fullName evidence="1">Uncharacterized protein</fullName>
    </submittedName>
</protein>
<proteinExistence type="predicted"/>
<evidence type="ECO:0000313" key="2">
    <source>
        <dbReference type="Proteomes" id="UP000753961"/>
    </source>
</evidence>
<gene>
    <name evidence="1" type="ORF">KUV50_03975</name>
</gene>
<organism evidence="1 2">
    <name type="scientific">Membranihabitans marinus</name>
    <dbReference type="NCBI Taxonomy" id="1227546"/>
    <lineage>
        <taxon>Bacteria</taxon>
        <taxon>Pseudomonadati</taxon>
        <taxon>Bacteroidota</taxon>
        <taxon>Saprospiria</taxon>
        <taxon>Saprospirales</taxon>
        <taxon>Saprospiraceae</taxon>
        <taxon>Membranihabitans</taxon>
    </lineage>
</organism>
<sequence length="109" mass="12911">MAYVKPVLQPRSKSKYSFEVLIIGDSLSMNLLISSRGGMNYESGVFLCLDIHKSRNRYTAWENIRGQKEFNFSIELYNFGLLFKHPVNQRPEHITLISWWFKPWKIKLL</sequence>
<keyword evidence="2" id="KW-1185">Reference proteome</keyword>
<reference evidence="1" key="1">
    <citation type="submission" date="2021-06" db="EMBL/GenBank/DDBJ databases">
        <title>44 bacteria genomes isolated from Dapeng, Shenzhen.</title>
        <authorList>
            <person name="Zheng W."/>
            <person name="Yu S."/>
            <person name="Huang Y."/>
        </authorList>
    </citation>
    <scope>NUCLEOTIDE SEQUENCE</scope>
    <source>
        <strain evidence="1">DP5N28-2</strain>
    </source>
</reference>
<dbReference type="AlphaFoldDB" id="A0A953LA55"/>
<dbReference type="EMBL" id="JAHVHU010000004">
    <property type="protein sequence ID" value="MBY5957281.1"/>
    <property type="molecule type" value="Genomic_DNA"/>
</dbReference>
<accession>A0A953LA55</accession>
<evidence type="ECO:0000313" key="1">
    <source>
        <dbReference type="EMBL" id="MBY5957281.1"/>
    </source>
</evidence>
<name>A0A953LA55_9BACT</name>
<dbReference type="RefSeq" id="WP_222578801.1">
    <property type="nucleotide sequence ID" value="NZ_JAHVHU010000004.1"/>
</dbReference>